<dbReference type="PANTHER" id="PTHR37423">
    <property type="entry name" value="SOLUBLE LYTIC MUREIN TRANSGLYCOSYLASE-RELATED"/>
    <property type="match status" value="1"/>
</dbReference>
<reference evidence="5" key="2">
    <citation type="submission" date="2021-04" db="EMBL/GenBank/DDBJ databases">
        <authorList>
            <person name="Gilroy R."/>
        </authorList>
    </citation>
    <scope>NUCLEOTIDE SEQUENCE</scope>
    <source>
        <strain evidence="5">G3-2149</strain>
    </source>
</reference>
<proteinExistence type="predicted"/>
<protein>
    <submittedName>
        <fullName evidence="5">Outer membrane protein assembly factor BamD</fullName>
    </submittedName>
</protein>
<feature type="domain" description="Outer membrane lipoprotein BamD-like" evidence="4">
    <location>
        <begin position="33"/>
        <end position="180"/>
    </location>
</feature>
<comment type="caution">
    <text evidence="5">The sequence shown here is derived from an EMBL/GenBank/DDBJ whole genome shotgun (WGS) entry which is preliminary data.</text>
</comment>
<keyword evidence="1" id="KW-0732">Signal</keyword>
<evidence type="ECO:0000313" key="5">
    <source>
        <dbReference type="EMBL" id="MBU3853832.1"/>
    </source>
</evidence>
<keyword evidence="3" id="KW-0998">Cell outer membrane</keyword>
<name>A0A9E2L805_9BACT</name>
<dbReference type="Pfam" id="PF13525">
    <property type="entry name" value="YfiO"/>
    <property type="match status" value="1"/>
</dbReference>
<dbReference type="Gene3D" id="1.25.40.10">
    <property type="entry name" value="Tetratricopeptide repeat domain"/>
    <property type="match status" value="1"/>
</dbReference>
<evidence type="ECO:0000259" key="4">
    <source>
        <dbReference type="Pfam" id="PF13525"/>
    </source>
</evidence>
<evidence type="ECO:0000256" key="1">
    <source>
        <dbReference type="ARBA" id="ARBA00022729"/>
    </source>
</evidence>
<dbReference type="InterPro" id="IPR011990">
    <property type="entry name" value="TPR-like_helical_dom_sf"/>
</dbReference>
<dbReference type="AlphaFoldDB" id="A0A9E2L805"/>
<evidence type="ECO:0000313" key="6">
    <source>
        <dbReference type="Proteomes" id="UP000823865"/>
    </source>
</evidence>
<dbReference type="InterPro" id="IPR039565">
    <property type="entry name" value="BamD-like"/>
</dbReference>
<evidence type="ECO:0000256" key="3">
    <source>
        <dbReference type="ARBA" id="ARBA00023237"/>
    </source>
</evidence>
<reference evidence="5" key="1">
    <citation type="journal article" date="2021" name="PeerJ">
        <title>Extensive microbial diversity within the chicken gut microbiome revealed by metagenomics and culture.</title>
        <authorList>
            <person name="Gilroy R."/>
            <person name="Ravi A."/>
            <person name="Getino M."/>
            <person name="Pursley I."/>
            <person name="Horton D.L."/>
            <person name="Alikhan N.F."/>
            <person name="Baker D."/>
            <person name="Gharbi K."/>
            <person name="Hall N."/>
            <person name="Watson M."/>
            <person name="Adriaenssens E.M."/>
            <person name="Foster-Nyarko E."/>
            <person name="Jarju S."/>
            <person name="Secka A."/>
            <person name="Antonio M."/>
            <person name="Oren A."/>
            <person name="Chaudhuri R.R."/>
            <person name="La Ragione R."/>
            <person name="Hildebrand F."/>
            <person name="Pallen M.J."/>
        </authorList>
    </citation>
    <scope>NUCLEOTIDE SEQUENCE</scope>
    <source>
        <strain evidence="5">G3-2149</strain>
    </source>
</reference>
<dbReference type="InterPro" id="IPR017689">
    <property type="entry name" value="BamD"/>
</dbReference>
<gene>
    <name evidence="5" type="primary">bamD</name>
    <name evidence="5" type="ORF">H9789_08465</name>
</gene>
<evidence type="ECO:0000256" key="2">
    <source>
        <dbReference type="ARBA" id="ARBA00023136"/>
    </source>
</evidence>
<accession>A0A9E2L805</accession>
<dbReference type="PANTHER" id="PTHR37423:SF6">
    <property type="entry name" value="CELL DIVISION COORDINATOR CPOB"/>
    <property type="match status" value="1"/>
</dbReference>
<sequence length="275" mass="31730">MKRIFLGVFCGTLLLTSCNEYNQVLKTTNSEYKYEAAKAYFVEGQYSKAAQLLGDMMAVLKGSVYGEESLYMLAMSEYCAGNVETAATYFKKYYQSYPKGQYVEEARYYAGRSLFDGIPDARLDQMNTLEAIKEFQDFLDLYPYTRLKAQTQDMILKLQDKLVEKEFLAAKLYYDLGTYMGNCAYGGSNYEACIVTAQNALNEYPYASTGRREELSIMLLRAKYHLARQSVLEKQEERYRATIDEYYAFENDFPESKYLSEARSILAHAQKQVKE</sequence>
<dbReference type="PROSITE" id="PS51257">
    <property type="entry name" value="PROKAR_LIPOPROTEIN"/>
    <property type="match status" value="1"/>
</dbReference>
<dbReference type="SUPFAM" id="SSF48452">
    <property type="entry name" value="TPR-like"/>
    <property type="match status" value="1"/>
</dbReference>
<dbReference type="NCBIfam" id="TIGR03302">
    <property type="entry name" value="OM_YfiO"/>
    <property type="match status" value="1"/>
</dbReference>
<dbReference type="Proteomes" id="UP000823865">
    <property type="component" value="Unassembled WGS sequence"/>
</dbReference>
<dbReference type="EMBL" id="JAHLFU010000178">
    <property type="protein sequence ID" value="MBU3853832.1"/>
    <property type="molecule type" value="Genomic_DNA"/>
</dbReference>
<organism evidence="5 6">
    <name type="scientific">Candidatus Paraprevotella stercoravium</name>
    <dbReference type="NCBI Taxonomy" id="2838725"/>
    <lineage>
        <taxon>Bacteria</taxon>
        <taxon>Pseudomonadati</taxon>
        <taxon>Bacteroidota</taxon>
        <taxon>Bacteroidia</taxon>
        <taxon>Bacteroidales</taxon>
        <taxon>Prevotellaceae</taxon>
        <taxon>Paraprevotella</taxon>
    </lineage>
</organism>
<keyword evidence="2" id="KW-0472">Membrane</keyword>